<dbReference type="Pfam" id="PF11940">
    <property type="entry name" value="DUF3458"/>
    <property type="match status" value="1"/>
</dbReference>
<evidence type="ECO:0000259" key="17">
    <source>
        <dbReference type="Pfam" id="PF17900"/>
    </source>
</evidence>
<dbReference type="PANTHER" id="PTHR46322:SF1">
    <property type="entry name" value="PUROMYCIN-SENSITIVE AMINOPEPTIDASE"/>
    <property type="match status" value="1"/>
</dbReference>
<comment type="similarity">
    <text evidence="3">Belongs to the peptidase M1 family.</text>
</comment>
<dbReference type="Gene3D" id="2.60.40.1840">
    <property type="match status" value="1"/>
</dbReference>
<evidence type="ECO:0000256" key="9">
    <source>
        <dbReference type="ARBA" id="ARBA00022801"/>
    </source>
</evidence>
<gene>
    <name evidence="18" type="primary">pepN</name>
    <name evidence="18" type="ORF">E4634_06165</name>
</gene>
<dbReference type="EMBL" id="SRLE01000005">
    <property type="protein sequence ID" value="TGD74782.1"/>
    <property type="molecule type" value="Genomic_DNA"/>
</dbReference>
<dbReference type="InterPro" id="IPR042097">
    <property type="entry name" value="Aminopeptidase_N-like_N_sf"/>
</dbReference>
<accession>A0A4Z0M551</accession>
<dbReference type="Gene3D" id="1.10.390.10">
    <property type="entry name" value="Neutral Protease Domain 2"/>
    <property type="match status" value="1"/>
</dbReference>
<comment type="cofactor">
    <cofactor evidence="2">
        <name>Zn(2+)</name>
        <dbReference type="ChEBI" id="CHEBI:29105"/>
    </cofactor>
</comment>
<evidence type="ECO:0000256" key="12">
    <source>
        <dbReference type="ARBA" id="ARBA00059739"/>
    </source>
</evidence>
<evidence type="ECO:0000259" key="15">
    <source>
        <dbReference type="Pfam" id="PF11940"/>
    </source>
</evidence>
<comment type="catalytic activity">
    <reaction evidence="1">
        <text>Release of an N-terminal amino acid, Xaa-|-Yaa- from a peptide, amide or arylamide. Xaa is preferably Ala, but may be most amino acids including Pro (slow action). When a terminal hydrophobic residue is followed by a prolyl residue, the two may be released as an intact Xaa-Pro dipeptide.</text>
        <dbReference type="EC" id="3.4.11.2"/>
    </reaction>
</comment>
<dbReference type="InterPro" id="IPR045357">
    <property type="entry name" value="Aminopeptidase_N-like_N"/>
</dbReference>
<comment type="function">
    <text evidence="12">Aminopeptidase N is involved in the degradation of intracellular peptides generated by protein breakdown during normal growth as well as in response to nutrient starvation.</text>
</comment>
<feature type="domain" description="Peptidase M1 alanyl aminopeptidase Ig-like fold" evidence="15">
    <location>
        <begin position="449"/>
        <end position="556"/>
    </location>
</feature>
<dbReference type="RefSeq" id="WP_135441874.1">
    <property type="nucleotide sequence ID" value="NZ_SRLE01000005.1"/>
</dbReference>
<dbReference type="Pfam" id="PF17432">
    <property type="entry name" value="DUF3458_C"/>
    <property type="match status" value="1"/>
</dbReference>
<evidence type="ECO:0000256" key="11">
    <source>
        <dbReference type="ARBA" id="ARBA00023049"/>
    </source>
</evidence>
<dbReference type="InterPro" id="IPR014782">
    <property type="entry name" value="Peptidase_M1_dom"/>
</dbReference>
<proteinExistence type="inferred from homology"/>
<dbReference type="FunFam" id="1.10.390.10:FF:000002">
    <property type="entry name" value="Aminopeptidase N"/>
    <property type="match status" value="1"/>
</dbReference>
<keyword evidence="10" id="KW-0862">Zinc</keyword>
<dbReference type="GO" id="GO:0006508">
    <property type="term" value="P:proteolysis"/>
    <property type="evidence" value="ECO:0007669"/>
    <property type="project" value="UniProtKB-UniRule"/>
</dbReference>
<feature type="domain" description="Aminopeptidase N-like N-terminal" evidence="17">
    <location>
        <begin position="88"/>
        <end position="191"/>
    </location>
</feature>
<reference evidence="18 19" key="1">
    <citation type="submission" date="2019-04" db="EMBL/GenBank/DDBJ databases">
        <title>Taxonomy of novel Haliea sp. from mangrove soil of West Coast of India.</title>
        <authorList>
            <person name="Verma A."/>
            <person name="Kumar P."/>
            <person name="Krishnamurthi S."/>
        </authorList>
    </citation>
    <scope>NUCLEOTIDE SEQUENCE [LARGE SCALE GENOMIC DNA]</scope>
    <source>
        <strain evidence="18 19">SAOS-164</strain>
    </source>
</reference>
<evidence type="ECO:0000256" key="2">
    <source>
        <dbReference type="ARBA" id="ARBA00001947"/>
    </source>
</evidence>
<evidence type="ECO:0000313" key="19">
    <source>
        <dbReference type="Proteomes" id="UP000298050"/>
    </source>
</evidence>
<evidence type="ECO:0000256" key="4">
    <source>
        <dbReference type="ARBA" id="ARBA00012564"/>
    </source>
</evidence>
<evidence type="ECO:0000256" key="3">
    <source>
        <dbReference type="ARBA" id="ARBA00010136"/>
    </source>
</evidence>
<keyword evidence="8" id="KW-0479">Metal-binding</keyword>
<dbReference type="NCBIfam" id="TIGR02414">
    <property type="entry name" value="pepN_proteo"/>
    <property type="match status" value="1"/>
</dbReference>
<dbReference type="Pfam" id="PF01433">
    <property type="entry name" value="Peptidase_M1"/>
    <property type="match status" value="1"/>
</dbReference>
<dbReference type="Gene3D" id="3.30.2010.30">
    <property type="match status" value="1"/>
</dbReference>
<dbReference type="FunFam" id="2.60.40.1730:FF:000005">
    <property type="entry name" value="Aminopeptidase N"/>
    <property type="match status" value="1"/>
</dbReference>
<dbReference type="Gene3D" id="1.25.50.10">
    <property type="entry name" value="Peptidase M1, alanyl aminopeptidase, C-terminal domain"/>
    <property type="match status" value="1"/>
</dbReference>
<evidence type="ECO:0000256" key="8">
    <source>
        <dbReference type="ARBA" id="ARBA00022723"/>
    </source>
</evidence>
<organism evidence="18 19">
    <name type="scientific">Mangrovimicrobium sediminis</name>
    <dbReference type="NCBI Taxonomy" id="2562682"/>
    <lineage>
        <taxon>Bacteria</taxon>
        <taxon>Pseudomonadati</taxon>
        <taxon>Pseudomonadota</taxon>
        <taxon>Gammaproteobacteria</taxon>
        <taxon>Cellvibrionales</taxon>
        <taxon>Halieaceae</taxon>
        <taxon>Mangrovimicrobium</taxon>
    </lineage>
</organism>
<dbReference type="FunFam" id="3.30.2010.30:FF:000002">
    <property type="entry name" value="Putative aminopeptidase N"/>
    <property type="match status" value="1"/>
</dbReference>
<evidence type="ECO:0000256" key="5">
    <source>
        <dbReference type="ARBA" id="ARBA00015611"/>
    </source>
</evidence>
<feature type="domain" description="Peptidase M1 alanyl aminopeptidase C-terminal" evidence="16">
    <location>
        <begin position="563"/>
        <end position="883"/>
    </location>
</feature>
<dbReference type="PANTHER" id="PTHR46322">
    <property type="entry name" value="PUROMYCIN-SENSITIVE AMINOPEPTIDASE"/>
    <property type="match status" value="1"/>
</dbReference>
<dbReference type="InterPro" id="IPR027268">
    <property type="entry name" value="Peptidase_M4/M1_CTD_sf"/>
</dbReference>
<keyword evidence="11" id="KW-0482">Metalloprotease</keyword>
<dbReference type="InterPro" id="IPR001930">
    <property type="entry name" value="Peptidase_M1"/>
</dbReference>
<dbReference type="InterPro" id="IPR024601">
    <property type="entry name" value="Peptidase_M1_pepN_C"/>
</dbReference>
<keyword evidence="9 18" id="KW-0378">Hydrolase</keyword>
<dbReference type="SUPFAM" id="SSF63737">
    <property type="entry name" value="Leukotriene A4 hydrolase N-terminal domain"/>
    <property type="match status" value="1"/>
</dbReference>
<dbReference type="OrthoDB" id="100605at2"/>
<name>A0A4Z0M551_9GAMM</name>
<keyword evidence="7" id="KW-0645">Protease</keyword>
<evidence type="ECO:0000256" key="13">
    <source>
        <dbReference type="NCBIfam" id="TIGR02414"/>
    </source>
</evidence>
<sequence length="887" mass="99077">MREANPGTIYLKDYSAPAFLINRTELHFELGEEHTIVHSRLHLLRSPEHAGEPPLVLQGQELELLEVAIDRDVLVEDAYSVDEDTLVIDKLPEQCVLSVKTRIRPQDNSSLEGLYKSHTMFCTQCEAEGFRKITYYLDRPDVMSVFTVTITADPVRYPVLLSNGNLLEDRTLDDGRRQVLWHDPFPKPCYLFALVAGDLECVEDQFTTASGREVCLRLYVEAKDLGKCEHAMGSLQRSMRWDEEVYGRMYDLDIFNIVAVDDFNMGAMENKSLNIFNTSCVLCDPNITTDRGYQRVEAIVAHEYFHNWSGNRVTCRDWFQLSLKEGFTVFRDAEFSADVGSRTVKRVEDVTLLRTAQFAEDAGPMAHPVRPEAYIEINNFYTLTVYEKGAEVVRMIHTLLGAEDFRRGSDLYFQRHDGQAVTCEDFVRAMEDASGVDLGQFRRWYSQAGTPLLRVRDSYDEDAQTYVLEVSQSCPPTPGQPGKQPFVIPLAMGLLGDAGNLPLRLAGEEPDAETADNTHRVLVVDQAQQRFEFVGVGERPVPSLLRGFSAPVRLDYPFSRVALCQLMSRDDDGFVRWDSAQALATQVIGDVQAQLAAGEAPQVDALLLEACASLLEDESLEHAMVAEMLTLPGENYLAELCEEGVADVDLIHAARAAVQAALGVGCRELLLRRYQALSSARPYVAEGDEIGRRALRNLCLDYLACADAAHLDMARAQYQAADNLTERLAALRCLACYGGEGDWAAPLQAFYEDWQDETLAINHWLTLQATMPDAGVLDRVRTLMAHPAFDLRNPNKVRALVGAFAGQNPVHFHREDGAGYALLGEVVEKLNASNPQIAARLLTPLTRWRRYRGRGEAMCAELERLAALPGLSPDVYELVSKSLSQSA</sequence>
<dbReference type="AlphaFoldDB" id="A0A4Z0M551"/>
<dbReference type="InterPro" id="IPR038438">
    <property type="entry name" value="PepN_Ig-like_sf"/>
</dbReference>
<dbReference type="Pfam" id="PF17900">
    <property type="entry name" value="Peptidase_M1_N"/>
    <property type="match status" value="1"/>
</dbReference>
<dbReference type="EC" id="3.4.11.2" evidence="4 13"/>
<dbReference type="GO" id="GO:0008270">
    <property type="term" value="F:zinc ion binding"/>
    <property type="evidence" value="ECO:0007669"/>
    <property type="project" value="InterPro"/>
</dbReference>
<dbReference type="InterPro" id="IPR037144">
    <property type="entry name" value="Peptidase_M1_pepN_C_sf"/>
</dbReference>
<dbReference type="InterPro" id="IPR012779">
    <property type="entry name" value="Peptidase_M1_pepN"/>
</dbReference>
<dbReference type="Gene3D" id="2.60.40.1730">
    <property type="entry name" value="tricorn interacting facor f3 domain"/>
    <property type="match status" value="1"/>
</dbReference>
<dbReference type="GO" id="GO:0016285">
    <property type="term" value="F:alanyl aminopeptidase activity"/>
    <property type="evidence" value="ECO:0007669"/>
    <property type="project" value="UniProtKB-EC"/>
</dbReference>
<dbReference type="Proteomes" id="UP000298050">
    <property type="component" value="Unassembled WGS sequence"/>
</dbReference>
<dbReference type="InterPro" id="IPR035414">
    <property type="entry name" value="Peptidase_M1_pepN_Ig-like"/>
</dbReference>
<dbReference type="PRINTS" id="PR00756">
    <property type="entry name" value="ALADIPTASE"/>
</dbReference>
<evidence type="ECO:0000256" key="6">
    <source>
        <dbReference type="ARBA" id="ARBA00022438"/>
    </source>
</evidence>
<protein>
    <recommendedName>
        <fullName evidence="5 13">Aminopeptidase N</fullName>
        <ecNumber evidence="4 13">3.4.11.2</ecNumber>
    </recommendedName>
</protein>
<evidence type="ECO:0000256" key="7">
    <source>
        <dbReference type="ARBA" id="ARBA00022670"/>
    </source>
</evidence>
<evidence type="ECO:0000259" key="14">
    <source>
        <dbReference type="Pfam" id="PF01433"/>
    </source>
</evidence>
<evidence type="ECO:0000256" key="10">
    <source>
        <dbReference type="ARBA" id="ARBA00022833"/>
    </source>
</evidence>
<dbReference type="SUPFAM" id="SSF55486">
    <property type="entry name" value="Metalloproteases ('zincins'), catalytic domain"/>
    <property type="match status" value="1"/>
</dbReference>
<keyword evidence="19" id="KW-1185">Reference proteome</keyword>
<evidence type="ECO:0000313" key="18">
    <source>
        <dbReference type="EMBL" id="TGD74782.1"/>
    </source>
</evidence>
<keyword evidence="6 18" id="KW-0031">Aminopeptidase</keyword>
<evidence type="ECO:0000259" key="16">
    <source>
        <dbReference type="Pfam" id="PF17432"/>
    </source>
</evidence>
<comment type="caution">
    <text evidence="18">The sequence shown here is derived from an EMBL/GenBank/DDBJ whole genome shotgun (WGS) entry which is preliminary data.</text>
</comment>
<dbReference type="FunFam" id="2.60.40.1840:FF:000001">
    <property type="entry name" value="Aminopeptidase N"/>
    <property type="match status" value="1"/>
</dbReference>
<dbReference type="GO" id="GO:0008237">
    <property type="term" value="F:metallopeptidase activity"/>
    <property type="evidence" value="ECO:0007669"/>
    <property type="project" value="UniProtKB-UniRule"/>
</dbReference>
<evidence type="ECO:0000256" key="1">
    <source>
        <dbReference type="ARBA" id="ARBA00000098"/>
    </source>
</evidence>
<feature type="domain" description="Peptidase M1 membrane alanine aminopeptidase" evidence="14">
    <location>
        <begin position="231"/>
        <end position="444"/>
    </location>
</feature>
<dbReference type="CDD" id="cd09600">
    <property type="entry name" value="M1_APN"/>
    <property type="match status" value="1"/>
</dbReference>